<name>A0ABS9QBA9_9HYPH</name>
<dbReference type="EMBL" id="JAKREW010000004">
    <property type="protein sequence ID" value="MCG7504707.1"/>
    <property type="molecule type" value="Genomic_DNA"/>
</dbReference>
<dbReference type="RefSeq" id="WP_239362971.1">
    <property type="nucleotide sequence ID" value="NZ_JAKREW010000004.1"/>
</dbReference>
<evidence type="ECO:0000313" key="2">
    <source>
        <dbReference type="EMBL" id="MCG7504707.1"/>
    </source>
</evidence>
<gene>
    <name evidence="2" type="ORF">L4923_06685</name>
</gene>
<protein>
    <submittedName>
        <fullName evidence="2">DUF2076 domain-containing protein</fullName>
    </submittedName>
</protein>
<proteinExistence type="predicted"/>
<dbReference type="Pfam" id="PF09849">
    <property type="entry name" value="DUF2076"/>
    <property type="match status" value="1"/>
</dbReference>
<accession>A0ABS9QBA9</accession>
<dbReference type="Proteomes" id="UP001201701">
    <property type="component" value="Unassembled WGS sequence"/>
</dbReference>
<feature type="region of interest" description="Disordered" evidence="1">
    <location>
        <begin position="155"/>
        <end position="187"/>
    </location>
</feature>
<sequence>MDRNDSQAIEQLFGKLTLVEQQSPPRDSEAEAFIRDKIASQPGAPYYMAQTIIVQEQALQSAQAHIQQLEADASRSGGGLFGGLFGGSRQTRRASPSQIGGTYGSGVGQQQPYQQGGFGQQRAGGGFLAGAAQTAMGVAGGMLLANAVGSMFGANEAQAAEQPEQPAKEPAAEDAGFDDGGMEDMEF</sequence>
<organism evidence="2 3">
    <name type="scientific">Mesorhizobium retamae</name>
    <dbReference type="NCBI Taxonomy" id="2912854"/>
    <lineage>
        <taxon>Bacteria</taxon>
        <taxon>Pseudomonadati</taxon>
        <taxon>Pseudomonadota</taxon>
        <taxon>Alphaproteobacteria</taxon>
        <taxon>Hyphomicrobiales</taxon>
        <taxon>Phyllobacteriaceae</taxon>
        <taxon>Mesorhizobium</taxon>
    </lineage>
</organism>
<comment type="caution">
    <text evidence="2">The sequence shown here is derived from an EMBL/GenBank/DDBJ whole genome shotgun (WGS) entry which is preliminary data.</text>
</comment>
<feature type="region of interest" description="Disordered" evidence="1">
    <location>
        <begin position="83"/>
        <end position="119"/>
    </location>
</feature>
<keyword evidence="3" id="KW-1185">Reference proteome</keyword>
<feature type="compositionally biased region" description="Low complexity" evidence="1">
    <location>
        <begin position="155"/>
        <end position="165"/>
    </location>
</feature>
<dbReference type="InterPro" id="IPR018648">
    <property type="entry name" value="DUF2076"/>
</dbReference>
<evidence type="ECO:0000313" key="3">
    <source>
        <dbReference type="Proteomes" id="UP001201701"/>
    </source>
</evidence>
<evidence type="ECO:0000256" key="1">
    <source>
        <dbReference type="SAM" id="MobiDB-lite"/>
    </source>
</evidence>
<reference evidence="2 3" key="1">
    <citation type="submission" date="2022-02" db="EMBL/GenBank/DDBJ databases">
        <title>Draft genome sequence of Mezorhizobium retamae strain IRAMC:0171 isolated from Retama raetam nodules.</title>
        <authorList>
            <person name="Bengaied R."/>
            <person name="Sbissi I."/>
            <person name="Huber K."/>
            <person name="Ghodbane F."/>
            <person name="Nouioui I."/>
            <person name="Tarhouni M."/>
            <person name="Gtari M."/>
        </authorList>
    </citation>
    <scope>NUCLEOTIDE SEQUENCE [LARGE SCALE GENOMIC DNA]</scope>
    <source>
        <strain evidence="2 3">IRAMC:0171</strain>
    </source>
</reference>
<feature type="compositionally biased region" description="Acidic residues" evidence="1">
    <location>
        <begin position="175"/>
        <end position="187"/>
    </location>
</feature>